<dbReference type="PANTHER" id="PTHR34227:SF13">
    <property type="entry name" value="TAT PROOFREADING CHAPERONE DMSD-RELATED"/>
    <property type="match status" value="1"/>
</dbReference>
<dbReference type="InterPro" id="IPR026269">
    <property type="entry name" value="DmsD-type"/>
</dbReference>
<dbReference type="PIRSF" id="PIRSF004690">
    <property type="entry name" value="DmsD"/>
    <property type="match status" value="1"/>
</dbReference>
<comment type="caution">
    <text evidence="2">The sequence shown here is derived from an EMBL/GenBank/DDBJ whole genome shotgun (WGS) entry which is preliminary data.</text>
</comment>
<evidence type="ECO:0000313" key="2">
    <source>
        <dbReference type="EMBL" id="GEA59976.1"/>
    </source>
</evidence>
<sequence length="188" mass="21489">MILNTAKLVGSLFYERWKKQELTQVLVALAEENIVSQQCLDALEVQSEEGLEHSFSHLFEGLGEMPAPPWGSVYLDKDRVVFGESTVEYRAFLASHGISLDTGLREPEDQFGLTLYAFSQLLAEEKEHASQHLLEYHLLPWAFPYLDLLNEKAGNPFYSVLAVDIKAWLMRVSDELQLNIVNRKLYLD</sequence>
<dbReference type="InterPro" id="IPR050289">
    <property type="entry name" value="TorD/DmsD_chaperones"/>
</dbReference>
<dbReference type="InterPro" id="IPR020945">
    <property type="entry name" value="DMSO/NO3_reduct_chaperone"/>
</dbReference>
<dbReference type="Gene3D" id="1.10.3480.10">
    <property type="entry name" value="TorD-like"/>
    <property type="match status" value="1"/>
</dbReference>
<accession>A0A4Y3IKR7</accession>
<keyword evidence="3" id="KW-1185">Reference proteome</keyword>
<proteinExistence type="predicted"/>
<dbReference type="EMBL" id="BJLH01000004">
    <property type="protein sequence ID" value="GEA59976.1"/>
    <property type="molecule type" value="Genomic_DNA"/>
</dbReference>
<organism evidence="2 3">
    <name type="scientific">Vibrio comitans NBRC 102076</name>
    <dbReference type="NCBI Taxonomy" id="1219078"/>
    <lineage>
        <taxon>Bacteria</taxon>
        <taxon>Pseudomonadati</taxon>
        <taxon>Pseudomonadota</taxon>
        <taxon>Gammaproteobacteria</taxon>
        <taxon>Vibrionales</taxon>
        <taxon>Vibrionaceae</taxon>
        <taxon>Vibrio</taxon>
    </lineage>
</organism>
<dbReference type="AlphaFoldDB" id="A0A4Y3IKR7"/>
<evidence type="ECO:0000256" key="1">
    <source>
        <dbReference type="ARBA" id="ARBA00023186"/>
    </source>
</evidence>
<dbReference type="OrthoDB" id="3174863at2"/>
<dbReference type="InterPro" id="IPR036411">
    <property type="entry name" value="TorD-like_sf"/>
</dbReference>
<keyword evidence="1" id="KW-0143">Chaperone</keyword>
<dbReference type="PANTHER" id="PTHR34227">
    <property type="entry name" value="CHAPERONE PROTEIN YCDY"/>
    <property type="match status" value="1"/>
</dbReference>
<evidence type="ECO:0000313" key="3">
    <source>
        <dbReference type="Proteomes" id="UP000318242"/>
    </source>
</evidence>
<name>A0A4Y3IKR7_9VIBR</name>
<dbReference type="Pfam" id="PF02613">
    <property type="entry name" value="Nitrate_red_del"/>
    <property type="match status" value="1"/>
</dbReference>
<protein>
    <submittedName>
        <fullName evidence="2">Twin-arginine leader-binding protein for DmsA and TorA</fullName>
    </submittedName>
</protein>
<dbReference type="RefSeq" id="WP_141270257.1">
    <property type="nucleotide sequence ID" value="NZ_BJLH01000004.1"/>
</dbReference>
<reference evidence="2 3" key="1">
    <citation type="submission" date="2019-06" db="EMBL/GenBank/DDBJ databases">
        <title>Whole genome shotgun sequence of Vibrio comitans NBRC 102076.</title>
        <authorList>
            <person name="Hosoyama A."/>
            <person name="Uohara A."/>
            <person name="Ohji S."/>
            <person name="Ichikawa N."/>
        </authorList>
    </citation>
    <scope>NUCLEOTIDE SEQUENCE [LARGE SCALE GENOMIC DNA]</scope>
    <source>
        <strain evidence="2 3">NBRC 102076</strain>
    </source>
</reference>
<gene>
    <name evidence="2" type="primary">dmsD</name>
    <name evidence="2" type="ORF">VCO01S_11690</name>
</gene>
<dbReference type="Proteomes" id="UP000318242">
    <property type="component" value="Unassembled WGS sequence"/>
</dbReference>
<dbReference type="SUPFAM" id="SSF89155">
    <property type="entry name" value="TorD-like"/>
    <property type="match status" value="1"/>
</dbReference>